<keyword evidence="1" id="KW-0472">Membrane</keyword>
<gene>
    <name evidence="3" type="primary">LOC113604776</name>
</gene>
<proteinExistence type="predicted"/>
<evidence type="ECO:0000313" key="3">
    <source>
        <dbReference type="RefSeq" id="XP_053077810.1"/>
    </source>
</evidence>
<evidence type="ECO:0000313" key="2">
    <source>
        <dbReference type="Proteomes" id="UP001652583"/>
    </source>
</evidence>
<sequence>MRSMAAASGKTQPLSSLTTLTQLEFKVQVVDVVGEEDDRALTRVGGGQLQEEHLSCTELLFAAPRCGPHSSRPQTRYSSPTPVSRTAAHRLPGLLAVAHGIRRILQGRSPDAYGYRERTNYLGVLLGVLPAGTAPALSLLGATLRRCQHLGLVRGEVEVLEYLRLFSDAPHWLNSIRSQGEGSLLNAAHPLIESSQSLGPWSRWRMDLKGQVEHTQLTRLPGGILMLKRKEEEERSRRCIFKNPIRILTAALITGGILLLFTPAAI</sequence>
<keyword evidence="1" id="KW-0812">Transmembrane</keyword>
<accession>A0ABM3Q1K8</accession>
<keyword evidence="2" id="KW-1185">Reference proteome</keyword>
<dbReference type="Proteomes" id="UP001652583">
    <property type="component" value="Chromosome C2"/>
</dbReference>
<dbReference type="GeneID" id="113604776"/>
<organism evidence="2 3">
    <name type="scientific">Acinonyx jubatus</name>
    <name type="common">Cheetah</name>
    <dbReference type="NCBI Taxonomy" id="32536"/>
    <lineage>
        <taxon>Eukaryota</taxon>
        <taxon>Metazoa</taxon>
        <taxon>Chordata</taxon>
        <taxon>Craniata</taxon>
        <taxon>Vertebrata</taxon>
        <taxon>Euteleostomi</taxon>
        <taxon>Mammalia</taxon>
        <taxon>Eutheria</taxon>
        <taxon>Laurasiatheria</taxon>
        <taxon>Carnivora</taxon>
        <taxon>Feliformia</taxon>
        <taxon>Felidae</taxon>
        <taxon>Felinae</taxon>
        <taxon>Acinonyx</taxon>
    </lineage>
</organism>
<protein>
    <submittedName>
        <fullName evidence="3">Uncharacterized protein LOC113604776 isoform X2</fullName>
    </submittedName>
</protein>
<keyword evidence="1" id="KW-1133">Transmembrane helix</keyword>
<dbReference type="RefSeq" id="XP_053077810.1">
    <property type="nucleotide sequence ID" value="XM_053221835.1"/>
</dbReference>
<feature type="transmembrane region" description="Helical" evidence="1">
    <location>
        <begin position="245"/>
        <end position="265"/>
    </location>
</feature>
<evidence type="ECO:0000256" key="1">
    <source>
        <dbReference type="SAM" id="Phobius"/>
    </source>
</evidence>
<name>A0ABM3Q1K8_ACIJB</name>
<reference evidence="3" key="1">
    <citation type="submission" date="2025-08" db="UniProtKB">
        <authorList>
            <consortium name="RefSeq"/>
        </authorList>
    </citation>
    <scope>IDENTIFICATION</scope>
    <source>
        <tissue evidence="3">Blood</tissue>
    </source>
</reference>